<accession>L8JS51</accession>
<dbReference type="AlphaFoldDB" id="L8JS51"/>
<sequence>MKARKKSQKGKHWIKENKVFFDILTTLVLTTATVYAIIDNHVQQKAITRLTQVQYEPDLKMTVGHVDSTNCFRGETGTWFIMSLINEGYKVNVDYVRVIPFIDIYHMDTTKYIPLGQMICVNEKKVTTGLIGTYTVKNVFDFVEKIKDNTHVNIQHLYKDDELYASKMKYVVKVRYKDYLNDAYKIKFFDIDEYGSEELDLAQGNLYYDNLNGTYKVSTEHLNEHIFEKMLLVN</sequence>
<organism evidence="2 3">
    <name type="scientific">Fulvivirga imtechensis AK7</name>
    <dbReference type="NCBI Taxonomy" id="1237149"/>
    <lineage>
        <taxon>Bacteria</taxon>
        <taxon>Pseudomonadati</taxon>
        <taxon>Bacteroidota</taxon>
        <taxon>Cytophagia</taxon>
        <taxon>Cytophagales</taxon>
        <taxon>Fulvivirgaceae</taxon>
        <taxon>Fulvivirga</taxon>
    </lineage>
</organism>
<proteinExistence type="predicted"/>
<dbReference type="STRING" id="1237149.C900_02356"/>
<evidence type="ECO:0000313" key="2">
    <source>
        <dbReference type="EMBL" id="ELR71771.1"/>
    </source>
</evidence>
<evidence type="ECO:0000313" key="3">
    <source>
        <dbReference type="Proteomes" id="UP000011135"/>
    </source>
</evidence>
<keyword evidence="1" id="KW-0812">Transmembrane</keyword>
<feature type="transmembrane region" description="Helical" evidence="1">
    <location>
        <begin position="20"/>
        <end position="38"/>
    </location>
</feature>
<comment type="caution">
    <text evidence="2">The sequence shown here is derived from an EMBL/GenBank/DDBJ whole genome shotgun (WGS) entry which is preliminary data.</text>
</comment>
<dbReference type="EMBL" id="AMZN01000033">
    <property type="protein sequence ID" value="ELR71771.1"/>
    <property type="molecule type" value="Genomic_DNA"/>
</dbReference>
<dbReference type="Proteomes" id="UP000011135">
    <property type="component" value="Unassembled WGS sequence"/>
</dbReference>
<name>L8JS51_9BACT</name>
<reference evidence="2 3" key="1">
    <citation type="submission" date="2012-12" db="EMBL/GenBank/DDBJ databases">
        <title>Genome assembly of Fulvivirga imtechensis AK7.</title>
        <authorList>
            <person name="Nupur N."/>
            <person name="Khatri I."/>
            <person name="Kumar R."/>
            <person name="Subramanian S."/>
            <person name="Pinnaka A."/>
        </authorList>
    </citation>
    <scope>NUCLEOTIDE SEQUENCE [LARGE SCALE GENOMIC DNA]</scope>
    <source>
        <strain evidence="2 3">AK7</strain>
    </source>
</reference>
<dbReference type="RefSeq" id="WP_009579753.1">
    <property type="nucleotide sequence ID" value="NZ_AMZN01000033.1"/>
</dbReference>
<gene>
    <name evidence="2" type="ORF">C900_02356</name>
</gene>
<keyword evidence="3" id="KW-1185">Reference proteome</keyword>
<protein>
    <submittedName>
        <fullName evidence="2">Uncharacterized protein</fullName>
    </submittedName>
</protein>
<keyword evidence="1" id="KW-1133">Transmembrane helix</keyword>
<keyword evidence="1" id="KW-0472">Membrane</keyword>
<evidence type="ECO:0000256" key="1">
    <source>
        <dbReference type="SAM" id="Phobius"/>
    </source>
</evidence>